<dbReference type="EMBL" id="BQXS01012076">
    <property type="protein sequence ID" value="GKT19614.1"/>
    <property type="molecule type" value="Genomic_DNA"/>
</dbReference>
<dbReference type="Proteomes" id="UP001057375">
    <property type="component" value="Unassembled WGS sequence"/>
</dbReference>
<feature type="region of interest" description="Disordered" evidence="1">
    <location>
        <begin position="611"/>
        <end position="642"/>
    </location>
</feature>
<proteinExistence type="predicted"/>
<evidence type="ECO:0000313" key="3">
    <source>
        <dbReference type="Proteomes" id="UP001057375"/>
    </source>
</evidence>
<gene>
    <name evidence="2" type="ORF">ADUPG1_011537</name>
</gene>
<evidence type="ECO:0000313" key="2">
    <source>
        <dbReference type="EMBL" id="GKT19614.1"/>
    </source>
</evidence>
<name>A0ABQ5JW20_9EUKA</name>
<protein>
    <submittedName>
        <fullName evidence="2">Uncharacterized protein</fullName>
    </submittedName>
</protein>
<comment type="caution">
    <text evidence="2">The sequence shown here is derived from an EMBL/GenBank/DDBJ whole genome shotgun (WGS) entry which is preliminary data.</text>
</comment>
<keyword evidence="3" id="KW-1185">Reference proteome</keyword>
<sequence>MKTCKIYRDDSEIASFQISSTETIESVLKRSRFAIDSLGERLSLPSSLTSFPIKVQSKTEPLSITIAETCGYNPSSLRVSSDKKLGEWLQQYLMKKNKSEDSISIVGDKLKFIRSKQSKSKATSCDISFQRTIRLPEERGSHELPPGFGTLPLRQVHALRSKSRPTKPTWGEDDFLFPLHETEAMYVDFGGEECLVMVSLGRTNAVSGDTTSAPCSDPQNYVQRPAQRWLDGCKTDDGTVKQFTAVQKGSSASVESQLKREDFGGLSIRVFFPLMFKPSEVTFTIGDKTFTEKDLFKPLHELGLSIGSTINLSMKPTVIRTINSFKELERTTVGELPIDRDILRLEVQQIRRRSELRRKEDPAHSRIMAHDERDEMERLRGELEEKDEIRDIHEIIREIKRNMECHTASIEASMDTVSCFDIDEDCDEKAAKPERKSLFGRIFGKKKTREDSIKCMIKSPREYEECARMKESSPTKKRSISSKKISKKDSQVKLGKEMSLGAGAAITQKVYKSSRSLSDYDIYFPLVARVRICDEILWAAVTSLLPPRIPSPSYYPAKYRSLPFFSVKDSRLKDVKASNVLAMIQSLEQMTGDRPAEVDVGSIHSIPIHGQKDIEKEQPISPPSPQPSEDPSTPSGMSKEDAVKCAEIQSEISSMEFEKKKFELTCLKMKKQMQESDIDLSMDIMEIEVKIAEVDMKISQRKKDLALLMVK</sequence>
<evidence type="ECO:0000256" key="1">
    <source>
        <dbReference type="SAM" id="MobiDB-lite"/>
    </source>
</evidence>
<organism evidence="2 3">
    <name type="scientific">Aduncisulcus paluster</name>
    <dbReference type="NCBI Taxonomy" id="2918883"/>
    <lineage>
        <taxon>Eukaryota</taxon>
        <taxon>Metamonada</taxon>
        <taxon>Carpediemonas-like organisms</taxon>
        <taxon>Aduncisulcus</taxon>
    </lineage>
</organism>
<accession>A0ABQ5JW20</accession>
<reference evidence="2" key="1">
    <citation type="submission" date="2022-03" db="EMBL/GenBank/DDBJ databases">
        <title>Draft genome sequence of Aduncisulcus paluster, a free-living microaerophilic Fornicata.</title>
        <authorList>
            <person name="Yuyama I."/>
            <person name="Kume K."/>
            <person name="Tamura T."/>
            <person name="Inagaki Y."/>
            <person name="Hashimoto T."/>
        </authorList>
    </citation>
    <scope>NUCLEOTIDE SEQUENCE</scope>
    <source>
        <strain evidence="2">NY0171</strain>
    </source>
</reference>